<dbReference type="InterPro" id="IPR038765">
    <property type="entry name" value="Papain-like_cys_pep_sf"/>
</dbReference>
<evidence type="ECO:0000256" key="7">
    <source>
        <dbReference type="ARBA" id="ARBA00022776"/>
    </source>
</evidence>
<dbReference type="Gene3D" id="2.30.29.180">
    <property type="entry name" value="Ubiquitin carboxyl-terminal hydrolase 26/29/37, pleckstrin homology-like domain"/>
    <property type="match status" value="1"/>
</dbReference>
<dbReference type="InterPro" id="IPR028889">
    <property type="entry name" value="USP"/>
</dbReference>
<evidence type="ECO:0000256" key="9">
    <source>
        <dbReference type="ARBA" id="ARBA00022801"/>
    </source>
</evidence>
<dbReference type="Proteomes" id="UP000694388">
    <property type="component" value="Unplaced"/>
</dbReference>
<evidence type="ECO:0000256" key="4">
    <source>
        <dbReference type="ARBA" id="ARBA00014563"/>
    </source>
</evidence>
<keyword evidence="8" id="KW-0833">Ubl conjugation pathway</keyword>
<accession>A0A8C4N9P9</accession>
<evidence type="ECO:0000256" key="14">
    <source>
        <dbReference type="ARBA" id="ARBA00032476"/>
    </source>
</evidence>
<dbReference type="PROSITE" id="PS50330">
    <property type="entry name" value="UIM"/>
    <property type="match status" value="1"/>
</dbReference>
<keyword evidence="7" id="KW-0498">Mitosis</keyword>
<dbReference type="InterPro" id="IPR018200">
    <property type="entry name" value="USP_CS"/>
</dbReference>
<dbReference type="GO" id="GO:0016579">
    <property type="term" value="P:protein deubiquitination"/>
    <property type="evidence" value="ECO:0007669"/>
    <property type="project" value="InterPro"/>
</dbReference>
<dbReference type="GO" id="GO:0005634">
    <property type="term" value="C:nucleus"/>
    <property type="evidence" value="ECO:0007669"/>
    <property type="project" value="TreeGrafter"/>
</dbReference>
<feature type="region of interest" description="Disordered" evidence="15">
    <location>
        <begin position="643"/>
        <end position="718"/>
    </location>
</feature>
<evidence type="ECO:0000256" key="12">
    <source>
        <dbReference type="ARBA" id="ARBA00029923"/>
    </source>
</evidence>
<comment type="similarity">
    <text evidence="2">Belongs to the peptidase C19 family.</text>
</comment>
<dbReference type="Pfam" id="PF02809">
    <property type="entry name" value="UIM"/>
    <property type="match status" value="4"/>
</dbReference>
<dbReference type="PROSITE" id="PS00973">
    <property type="entry name" value="USP_2"/>
    <property type="match status" value="1"/>
</dbReference>
<dbReference type="EC" id="3.4.19.12" evidence="3"/>
<comment type="catalytic activity">
    <reaction evidence="1">
        <text>Thiol-dependent hydrolysis of ester, thioester, amide, peptide and isopeptide bonds formed by the C-terminal Gly of ubiquitin (a 76-residue protein attached to proteins as an intracellular targeting signal).</text>
        <dbReference type="EC" id="3.4.19.12"/>
    </reaction>
</comment>
<dbReference type="GO" id="GO:0000082">
    <property type="term" value="P:G1/S transition of mitotic cell cycle"/>
    <property type="evidence" value="ECO:0007669"/>
    <property type="project" value="TreeGrafter"/>
</dbReference>
<dbReference type="InterPro" id="IPR001394">
    <property type="entry name" value="Peptidase_C19_UCH"/>
</dbReference>
<dbReference type="GO" id="GO:0051301">
    <property type="term" value="P:cell division"/>
    <property type="evidence" value="ECO:0007669"/>
    <property type="project" value="UniProtKB-KW"/>
</dbReference>
<feature type="region of interest" description="Disordered" evidence="15">
    <location>
        <begin position="497"/>
        <end position="531"/>
    </location>
</feature>
<evidence type="ECO:0000256" key="2">
    <source>
        <dbReference type="ARBA" id="ARBA00009085"/>
    </source>
</evidence>
<dbReference type="Pfam" id="PF16674">
    <property type="entry name" value="UCH_N"/>
    <property type="match status" value="1"/>
</dbReference>
<evidence type="ECO:0000256" key="3">
    <source>
        <dbReference type="ARBA" id="ARBA00012759"/>
    </source>
</evidence>
<dbReference type="Ensembl" id="ENSEBUT00000004059.1">
    <property type="protein sequence ID" value="ENSEBUP00000003675.1"/>
    <property type="gene ID" value="ENSEBUG00000002647.1"/>
</dbReference>
<sequence length="886" mass="99460">MDKMAVSSAKVTGEIRLTINCSTSKWKCGYLEVVEKNKELLLVVHYKCGTVTNTFQLNEISKVNCMPQVPRNVGRLTLTFKNSVVAVQHASLKEAQNFKQLLDGFQKRHKGVKPSQGSYNLSNVITGKQSPRKIDKQFSDTENLSPNKRPSMDGQSDMLKRGLNTNSPLGTPSRFPWQSGQASRGLRMGLSTSTLRTPVGENRTEKRKRALTPVDELNGDYAKENDLRRIAQLLCKKDTCPLEMKKDLLKRVKIAISSSAERFSGFTQNDAHEFLSQCLDQLKDDMEKLNKIWRFGPSIDATREEGSPSRYLEQEDPNKVGAFTCPIASNMEFEVLHTITCRMCGEVVLKQEQFNDLSIELPRKNPDASRSIQDSLDLFFRVEQIEYTCEKCECRTATVIHKFVRLPRVLILHLKRYSFDVHLALNNKVGQQIIIPKFLTLQAHCVDGTRSPPAAVPTLISTGVTKPLQSSQAVNGSSATPFRRRFTFKPRVIPVPISSAESDTDDEQMKRAVNLSKQSHDREHNEQQREEQDLLKTLVKSQQLSVGDGMSEEKLLAMALEISQHDAVEAASNDVLELSFGQSKEIQQRSREAIAQQVNSSSETGFCEDEDDFDLVEAQEVSPKQGQNTDSLSSTLSGTLDAENWKLESGGSQESFKRGGNGEARESDIDGHEGRETQSGSMDSEHAVDLPEKGEEDKENRTPSVPITGGVDGAASELDWIDKSQMTKEQEDRELQEALEQSLHEQVAMEQKEEDELKRATELSLQEYQNKLMDMPMSDDDSGNEGSLDLDRSEAEVMELKSNAETGELPYSYQLVSIVSHIGSESSAGHYITDALDVKKRAWFTYDDTNVVSISEPAVRVMRERNGYIFFYMHKEILEQLQDVSL</sequence>
<proteinExistence type="inferred from homology"/>
<dbReference type="AlphaFoldDB" id="A0A8C4N9P9"/>
<feature type="compositionally biased region" description="Basic and acidic residues" evidence="15">
    <location>
        <begin position="518"/>
        <end position="531"/>
    </location>
</feature>
<keyword evidence="6" id="KW-0645">Protease</keyword>
<evidence type="ECO:0000256" key="1">
    <source>
        <dbReference type="ARBA" id="ARBA00000707"/>
    </source>
</evidence>
<keyword evidence="11" id="KW-0131">Cell cycle</keyword>
<evidence type="ECO:0000256" key="8">
    <source>
        <dbReference type="ARBA" id="ARBA00022786"/>
    </source>
</evidence>
<evidence type="ECO:0000256" key="6">
    <source>
        <dbReference type="ARBA" id="ARBA00022670"/>
    </source>
</evidence>
<dbReference type="PROSITE" id="PS50235">
    <property type="entry name" value="USP_3"/>
    <property type="match status" value="1"/>
</dbReference>
<protein>
    <recommendedName>
        <fullName evidence="4">Ubiquitin carboxyl-terminal hydrolase 37</fullName>
        <ecNumber evidence="3">3.4.19.12</ecNumber>
    </recommendedName>
    <alternativeName>
        <fullName evidence="13">Deubiquitinating enzyme 37</fullName>
    </alternativeName>
    <alternativeName>
        <fullName evidence="12">Ubiquitin thioesterase 37</fullName>
    </alternativeName>
    <alternativeName>
        <fullName evidence="14">Ubiquitin-specific-processing protease 37</fullName>
    </alternativeName>
</protein>
<dbReference type="InterPro" id="IPR032069">
    <property type="entry name" value="USP37-like_PH"/>
</dbReference>
<evidence type="ECO:0000313" key="17">
    <source>
        <dbReference type="Ensembl" id="ENSEBUP00000003675.1"/>
    </source>
</evidence>
<dbReference type="GO" id="GO:0004843">
    <property type="term" value="F:cysteine-type deubiquitinase activity"/>
    <property type="evidence" value="ECO:0007669"/>
    <property type="project" value="InterPro"/>
</dbReference>
<evidence type="ECO:0000256" key="11">
    <source>
        <dbReference type="ARBA" id="ARBA00023306"/>
    </source>
</evidence>
<feature type="compositionally biased region" description="Polar residues" evidence="15">
    <location>
        <begin position="163"/>
        <end position="182"/>
    </location>
</feature>
<feature type="domain" description="USP" evidence="16">
    <location>
        <begin position="193"/>
        <end position="875"/>
    </location>
</feature>
<evidence type="ECO:0000256" key="13">
    <source>
        <dbReference type="ARBA" id="ARBA00030260"/>
    </source>
</evidence>
<keyword evidence="18" id="KW-1185">Reference proteome</keyword>
<dbReference type="GO" id="GO:0005829">
    <property type="term" value="C:cytosol"/>
    <property type="evidence" value="ECO:0007669"/>
    <property type="project" value="TreeGrafter"/>
</dbReference>
<feature type="compositionally biased region" description="Basic and acidic residues" evidence="15">
    <location>
        <begin position="663"/>
        <end position="676"/>
    </location>
</feature>
<evidence type="ECO:0000256" key="5">
    <source>
        <dbReference type="ARBA" id="ARBA00022618"/>
    </source>
</evidence>
<dbReference type="InterPro" id="IPR038093">
    <property type="entry name" value="USP37-like_PH_sf"/>
</dbReference>
<dbReference type="Pfam" id="PF00443">
    <property type="entry name" value="UCH"/>
    <property type="match status" value="1"/>
</dbReference>
<keyword evidence="5" id="KW-0132">Cell division</keyword>
<evidence type="ECO:0000313" key="18">
    <source>
        <dbReference type="Proteomes" id="UP000694388"/>
    </source>
</evidence>
<reference evidence="17" key="1">
    <citation type="submission" date="2025-08" db="UniProtKB">
        <authorList>
            <consortium name="Ensembl"/>
        </authorList>
    </citation>
    <scope>IDENTIFICATION</scope>
</reference>
<dbReference type="Gene3D" id="3.90.70.10">
    <property type="entry name" value="Cysteine proteinases"/>
    <property type="match status" value="2"/>
</dbReference>
<reference evidence="17" key="2">
    <citation type="submission" date="2025-09" db="UniProtKB">
        <authorList>
            <consortium name="Ensembl"/>
        </authorList>
    </citation>
    <scope>IDENTIFICATION</scope>
</reference>
<dbReference type="PANTHER" id="PTHR24006">
    <property type="entry name" value="UBIQUITIN CARBOXYL-TERMINAL HYDROLASE"/>
    <property type="match status" value="1"/>
</dbReference>
<dbReference type="SMART" id="SM00726">
    <property type="entry name" value="UIM"/>
    <property type="match status" value="4"/>
</dbReference>
<dbReference type="CDD" id="cd02257">
    <property type="entry name" value="Peptidase_C19"/>
    <property type="match status" value="2"/>
</dbReference>
<dbReference type="InterPro" id="IPR003903">
    <property type="entry name" value="UIM_dom"/>
</dbReference>
<evidence type="ECO:0000256" key="10">
    <source>
        <dbReference type="ARBA" id="ARBA00022807"/>
    </source>
</evidence>
<evidence type="ECO:0000259" key="16">
    <source>
        <dbReference type="PROSITE" id="PS50235"/>
    </source>
</evidence>
<evidence type="ECO:0000256" key="15">
    <source>
        <dbReference type="SAM" id="MobiDB-lite"/>
    </source>
</evidence>
<feature type="region of interest" description="Disordered" evidence="15">
    <location>
        <begin position="129"/>
        <end position="183"/>
    </location>
</feature>
<name>A0A8C4N9P9_EPTBU</name>
<dbReference type="GO" id="GO:0006508">
    <property type="term" value="P:proteolysis"/>
    <property type="evidence" value="ECO:0007669"/>
    <property type="project" value="UniProtKB-KW"/>
</dbReference>
<dbReference type="PANTHER" id="PTHR24006:SF915">
    <property type="entry name" value="UBIQUITIN CARBOXYL-TERMINAL HYDROLASE-RELATED"/>
    <property type="match status" value="1"/>
</dbReference>
<dbReference type="InterPro" id="IPR050164">
    <property type="entry name" value="Peptidase_C19"/>
</dbReference>
<feature type="compositionally biased region" description="Basic and acidic residues" evidence="15">
    <location>
        <begin position="683"/>
        <end position="701"/>
    </location>
</feature>
<dbReference type="SUPFAM" id="SSF54001">
    <property type="entry name" value="Cysteine proteinases"/>
    <property type="match status" value="1"/>
</dbReference>
<dbReference type="GeneTree" id="ENSGT00940000158091"/>
<keyword evidence="10" id="KW-0788">Thiol protease</keyword>
<keyword evidence="9" id="KW-0378">Hydrolase</keyword>
<organism evidence="17 18">
    <name type="scientific">Eptatretus burgeri</name>
    <name type="common">Inshore hagfish</name>
    <dbReference type="NCBI Taxonomy" id="7764"/>
    <lineage>
        <taxon>Eukaryota</taxon>
        <taxon>Metazoa</taxon>
        <taxon>Chordata</taxon>
        <taxon>Craniata</taxon>
        <taxon>Vertebrata</taxon>
        <taxon>Cyclostomata</taxon>
        <taxon>Myxini</taxon>
        <taxon>Myxiniformes</taxon>
        <taxon>Myxinidae</taxon>
        <taxon>Eptatretinae</taxon>
        <taxon>Eptatretus</taxon>
    </lineage>
</organism>